<dbReference type="Proteomes" id="UP000752171">
    <property type="component" value="Unassembled WGS sequence"/>
</dbReference>
<proteinExistence type="predicted"/>
<sequence length="162" mass="18231">MSVGPYPCQYARSLQVHTFSCCNLVHINDKMVFTVKDMSFKAGQELTISGKVKSSCELFSVNIGHNSESIALHFNPRFCYCGDSNVIVCNSNLGGWGEEQREHSFPFQQGDDFKVSINFNNDQFYIKLPNGTMMSFPNRTGDDTFKHIDVQGDVKVQGIKIK</sequence>
<evidence type="ECO:0000259" key="3">
    <source>
        <dbReference type="PROSITE" id="PS51304"/>
    </source>
</evidence>
<dbReference type="GO" id="GO:0043236">
    <property type="term" value="F:laminin binding"/>
    <property type="evidence" value="ECO:0007669"/>
    <property type="project" value="TreeGrafter"/>
</dbReference>
<dbReference type="SMART" id="SM00908">
    <property type="entry name" value="Gal-bind_lectin"/>
    <property type="match status" value="1"/>
</dbReference>
<dbReference type="FunFam" id="2.60.120.200:FF:000021">
    <property type="entry name" value="Galectin"/>
    <property type="match status" value="1"/>
</dbReference>
<dbReference type="PANTHER" id="PTHR11346:SF97">
    <property type="entry name" value="GALECTIN-1"/>
    <property type="match status" value="1"/>
</dbReference>
<dbReference type="InterPro" id="IPR013320">
    <property type="entry name" value="ConA-like_dom_sf"/>
</dbReference>
<dbReference type="PANTHER" id="PTHR11346">
    <property type="entry name" value="GALECTIN"/>
    <property type="match status" value="1"/>
</dbReference>
<dbReference type="GO" id="GO:0005615">
    <property type="term" value="C:extracellular space"/>
    <property type="evidence" value="ECO:0007669"/>
    <property type="project" value="TreeGrafter"/>
</dbReference>
<evidence type="ECO:0000256" key="2">
    <source>
        <dbReference type="RuleBase" id="RU102079"/>
    </source>
</evidence>
<protein>
    <recommendedName>
        <fullName evidence="2">Galectin</fullName>
    </recommendedName>
</protein>
<dbReference type="Gene3D" id="2.60.120.200">
    <property type="match status" value="1"/>
</dbReference>
<dbReference type="SMART" id="SM00276">
    <property type="entry name" value="GLECT"/>
    <property type="match status" value="1"/>
</dbReference>
<comment type="caution">
    <text evidence="4">The sequence shown here is derived from an EMBL/GenBank/DDBJ whole genome shotgun (WGS) entry which is preliminary data.</text>
</comment>
<dbReference type="PROSITE" id="PS51304">
    <property type="entry name" value="GALECTIN"/>
    <property type="match status" value="1"/>
</dbReference>
<dbReference type="Pfam" id="PF00337">
    <property type="entry name" value="Gal-bind_lectin"/>
    <property type="match status" value="1"/>
</dbReference>
<dbReference type="EMBL" id="JAICCE010000005">
    <property type="protein sequence ID" value="KAG9277527.1"/>
    <property type="molecule type" value="Genomic_DNA"/>
</dbReference>
<reference evidence="4 5" key="1">
    <citation type="submission" date="2021-07" db="EMBL/GenBank/DDBJ databases">
        <authorList>
            <person name="Imarazene B."/>
            <person name="Zahm M."/>
            <person name="Klopp C."/>
            <person name="Cabau C."/>
            <person name="Beille S."/>
            <person name="Jouanno E."/>
            <person name="Castinel A."/>
            <person name="Lluch J."/>
            <person name="Gil L."/>
            <person name="Kuchtly C."/>
            <person name="Lopez Roques C."/>
            <person name="Donnadieu C."/>
            <person name="Parrinello H."/>
            <person name="Journot L."/>
            <person name="Du K."/>
            <person name="Schartl M."/>
            <person name="Retaux S."/>
            <person name="Guiguen Y."/>
        </authorList>
    </citation>
    <scope>NUCLEOTIDE SEQUENCE [LARGE SCALE GENOMIC DNA]</scope>
    <source>
        <strain evidence="4">Pach_M1</strain>
        <tissue evidence="4">Testis</tissue>
    </source>
</reference>
<dbReference type="GO" id="GO:0016936">
    <property type="term" value="F:galactoside binding"/>
    <property type="evidence" value="ECO:0007669"/>
    <property type="project" value="TreeGrafter"/>
</dbReference>
<organism evidence="4 5">
    <name type="scientific">Astyanax mexicanus</name>
    <name type="common">Blind cave fish</name>
    <name type="synonym">Astyanax fasciatus mexicanus</name>
    <dbReference type="NCBI Taxonomy" id="7994"/>
    <lineage>
        <taxon>Eukaryota</taxon>
        <taxon>Metazoa</taxon>
        <taxon>Chordata</taxon>
        <taxon>Craniata</taxon>
        <taxon>Vertebrata</taxon>
        <taxon>Euteleostomi</taxon>
        <taxon>Actinopterygii</taxon>
        <taxon>Neopterygii</taxon>
        <taxon>Teleostei</taxon>
        <taxon>Ostariophysi</taxon>
        <taxon>Characiformes</taxon>
        <taxon>Characoidei</taxon>
        <taxon>Acestrorhamphidae</taxon>
        <taxon>Acestrorhamphinae</taxon>
        <taxon>Astyanax</taxon>
    </lineage>
</organism>
<evidence type="ECO:0000256" key="1">
    <source>
        <dbReference type="ARBA" id="ARBA00022734"/>
    </source>
</evidence>
<evidence type="ECO:0000313" key="4">
    <source>
        <dbReference type="EMBL" id="KAG9277527.1"/>
    </source>
</evidence>
<keyword evidence="1 2" id="KW-0430">Lectin</keyword>
<dbReference type="InterPro" id="IPR001079">
    <property type="entry name" value="Galectin_CRD"/>
</dbReference>
<dbReference type="CDD" id="cd00070">
    <property type="entry name" value="GLECT"/>
    <property type="match status" value="1"/>
</dbReference>
<dbReference type="InterPro" id="IPR044156">
    <property type="entry name" value="Galectin-like"/>
</dbReference>
<dbReference type="GO" id="GO:0030246">
    <property type="term" value="F:carbohydrate binding"/>
    <property type="evidence" value="ECO:0007669"/>
    <property type="project" value="UniProtKB-UniRule"/>
</dbReference>
<gene>
    <name evidence="4" type="ORF">AMEX_G7537</name>
</gene>
<dbReference type="AlphaFoldDB" id="A0A8T2M3B6"/>
<evidence type="ECO:0000313" key="5">
    <source>
        <dbReference type="Proteomes" id="UP000752171"/>
    </source>
</evidence>
<accession>A0A8T2M3B6</accession>
<name>A0A8T2M3B6_ASTMX</name>
<dbReference type="SUPFAM" id="SSF49899">
    <property type="entry name" value="Concanavalin A-like lectins/glucanases"/>
    <property type="match status" value="1"/>
</dbReference>
<feature type="domain" description="Galectin" evidence="3">
    <location>
        <begin position="32"/>
        <end position="162"/>
    </location>
</feature>